<protein>
    <recommendedName>
        <fullName evidence="2">AAA+ ATPase domain-containing protein</fullName>
    </recommendedName>
</protein>
<reference evidence="3" key="1">
    <citation type="journal article" date="2021" name="G3 (Bethesda)">
        <title>Genomic diversity, chromosomal rearrangements, and interspecies hybridization in the ogataea polymorpha species complex.</title>
        <authorList>
            <person name="Hanson S.J."/>
            <person name="Cinneide E.O."/>
            <person name="Salzberg L.I."/>
            <person name="Wolfe K.H."/>
            <person name="McGowan J."/>
            <person name="Fitzpatrick D.A."/>
            <person name="Matlin K."/>
        </authorList>
    </citation>
    <scope>NUCLEOTIDE SEQUENCE</scope>
    <source>
        <strain evidence="3">61-244</strain>
    </source>
</reference>
<evidence type="ECO:0000256" key="1">
    <source>
        <dbReference type="ARBA" id="ARBA00022705"/>
    </source>
</evidence>
<dbReference type="EMBL" id="JAHLUX010000006">
    <property type="protein sequence ID" value="KAG7818034.1"/>
    <property type="molecule type" value="Genomic_DNA"/>
</dbReference>
<dbReference type="PANTHER" id="PTHR11669:SF1">
    <property type="entry name" value="REPLICATION FACTOR C SUBUNIT 3"/>
    <property type="match status" value="1"/>
</dbReference>
<dbReference type="GO" id="GO:0031390">
    <property type="term" value="C:Ctf18 RFC-like complex"/>
    <property type="evidence" value="ECO:0007669"/>
    <property type="project" value="TreeGrafter"/>
</dbReference>
<proteinExistence type="predicted"/>
<dbReference type="RefSeq" id="XP_043059288.1">
    <property type="nucleotide sequence ID" value="XM_043203578.1"/>
</dbReference>
<dbReference type="InterPro" id="IPR027417">
    <property type="entry name" value="P-loop_NTPase"/>
</dbReference>
<dbReference type="Pfam" id="PF13177">
    <property type="entry name" value="DNA_pol3_delta2"/>
    <property type="match status" value="1"/>
</dbReference>
<dbReference type="Gene3D" id="3.40.50.300">
    <property type="entry name" value="P-loop containing nucleotide triphosphate hydrolases"/>
    <property type="match status" value="1"/>
</dbReference>
<dbReference type="Proteomes" id="UP001196530">
    <property type="component" value="Unassembled WGS sequence"/>
</dbReference>
<dbReference type="CDD" id="cd00009">
    <property type="entry name" value="AAA"/>
    <property type="match status" value="1"/>
</dbReference>
<dbReference type="GO" id="GO:0031389">
    <property type="term" value="C:Rad17 RFC-like complex"/>
    <property type="evidence" value="ECO:0007669"/>
    <property type="project" value="TreeGrafter"/>
</dbReference>
<feature type="domain" description="AAA+ ATPase" evidence="2">
    <location>
        <begin position="34"/>
        <end position="202"/>
    </location>
</feature>
<dbReference type="GeneID" id="66127086"/>
<dbReference type="InterPro" id="IPR008921">
    <property type="entry name" value="DNA_pol3_clamp-load_cplx_C"/>
</dbReference>
<keyword evidence="1" id="KW-0235">DNA replication</keyword>
<dbReference type="SMART" id="SM00382">
    <property type="entry name" value="AAA"/>
    <property type="match status" value="1"/>
</dbReference>
<dbReference type="InterPro" id="IPR003593">
    <property type="entry name" value="AAA+_ATPase"/>
</dbReference>
<dbReference type="AlphaFoldDB" id="A0AAN6I5Z4"/>
<accession>A0AAN6I5Z4</accession>
<dbReference type="InterPro" id="IPR050238">
    <property type="entry name" value="DNA_Rep/Repair_Clamp_Loader"/>
</dbReference>
<sequence>MSLWADKYRPRSLSELTFHPRISKQLQVMASSGEFPHLLVYGPPGSGKKTRVLATLREIYGAGTERLRVDVKTFSLSSGRKLEFNVISSSFHLEITPSDMGNNDRIVIQDLLKEIGQTESLDFSKFENAVVSPNTREHASSRKKFKVVIINEAELLTRDAQAALRRTMEKYSANIRLILICNTTSNIIDPIKSRTLPIRIASPSTSACAEVLEMILRKEHHARKAFPDDSEHRNIIFKRISDASERNLRMSIMMMEAMYMNHDTVSINTPIIKPDWIDVVHELATSICKDRSVSRLQQARSILYELLAHAIPAKLLLKKLTLTIWDFTGALDLKDKAELRKAVISASTIYDERLSLGSKDIFHLEGFITKVMVILERYVVIN</sequence>
<dbReference type="Gene3D" id="1.10.8.60">
    <property type="match status" value="1"/>
</dbReference>
<dbReference type="SUPFAM" id="SSF52540">
    <property type="entry name" value="P-loop containing nucleoside triphosphate hydrolases"/>
    <property type="match status" value="1"/>
</dbReference>
<evidence type="ECO:0000259" key="2">
    <source>
        <dbReference type="SMART" id="SM00382"/>
    </source>
</evidence>
<dbReference type="Pfam" id="PF21960">
    <property type="entry name" value="RCF1-5-like_lid"/>
    <property type="match status" value="1"/>
</dbReference>
<dbReference type="GO" id="GO:0003689">
    <property type="term" value="F:DNA clamp loader activity"/>
    <property type="evidence" value="ECO:0007669"/>
    <property type="project" value="TreeGrafter"/>
</dbReference>
<dbReference type="SUPFAM" id="SSF48019">
    <property type="entry name" value="post-AAA+ oligomerization domain-like"/>
    <property type="match status" value="1"/>
</dbReference>
<evidence type="ECO:0000313" key="3">
    <source>
        <dbReference type="EMBL" id="KAG7818034.1"/>
    </source>
</evidence>
<evidence type="ECO:0000313" key="4">
    <source>
        <dbReference type="Proteomes" id="UP001196530"/>
    </source>
</evidence>
<dbReference type="Gene3D" id="1.20.272.10">
    <property type="match status" value="1"/>
</dbReference>
<dbReference type="PANTHER" id="PTHR11669">
    <property type="entry name" value="REPLICATION FACTOR C / DNA POLYMERASE III GAMMA-TAU SUBUNIT"/>
    <property type="match status" value="1"/>
</dbReference>
<dbReference type="GO" id="GO:0006271">
    <property type="term" value="P:DNA strand elongation involved in DNA replication"/>
    <property type="evidence" value="ECO:0007669"/>
    <property type="project" value="UniProtKB-ARBA"/>
</dbReference>
<name>A0AAN6I5Z4_PICAN</name>
<dbReference type="GO" id="GO:0006281">
    <property type="term" value="P:DNA repair"/>
    <property type="evidence" value="ECO:0007669"/>
    <property type="project" value="TreeGrafter"/>
</dbReference>
<dbReference type="GO" id="GO:0005663">
    <property type="term" value="C:DNA replication factor C complex"/>
    <property type="evidence" value="ECO:0007669"/>
    <property type="project" value="TreeGrafter"/>
</dbReference>
<dbReference type="FunFam" id="3.40.50.300:FF:000136">
    <property type="entry name" value="Replication factor C subunit 5"/>
    <property type="match status" value="1"/>
</dbReference>
<organism evidence="3 4">
    <name type="scientific">Pichia angusta</name>
    <name type="common">Yeast</name>
    <name type="synonym">Hansenula polymorpha</name>
    <dbReference type="NCBI Taxonomy" id="870730"/>
    <lineage>
        <taxon>Eukaryota</taxon>
        <taxon>Fungi</taxon>
        <taxon>Dikarya</taxon>
        <taxon>Ascomycota</taxon>
        <taxon>Saccharomycotina</taxon>
        <taxon>Pichiomycetes</taxon>
        <taxon>Pichiales</taxon>
        <taxon>Pichiaceae</taxon>
        <taxon>Ogataea</taxon>
    </lineage>
</organism>
<dbReference type="GO" id="GO:0003677">
    <property type="term" value="F:DNA binding"/>
    <property type="evidence" value="ECO:0007669"/>
    <property type="project" value="InterPro"/>
</dbReference>
<comment type="caution">
    <text evidence="3">The sequence shown here is derived from an EMBL/GenBank/DDBJ whole genome shotgun (WGS) entry which is preliminary data.</text>
</comment>
<gene>
    <name evidence="3" type="ORF">KL928_003035</name>
</gene>
<dbReference type="Pfam" id="PF22534">
    <property type="entry name" value="RFC_C"/>
    <property type="match status" value="1"/>
</dbReference>
<dbReference type="GO" id="GO:0031391">
    <property type="term" value="C:Elg1 RFC-like complex"/>
    <property type="evidence" value="ECO:0007669"/>
    <property type="project" value="TreeGrafter"/>
</dbReference>